<evidence type="ECO:0000256" key="3">
    <source>
        <dbReference type="ARBA" id="ARBA00023163"/>
    </source>
</evidence>
<evidence type="ECO:0000313" key="16">
    <source>
        <dbReference type="EMBL" id="MGE16971.1"/>
    </source>
</evidence>
<keyword evidence="8" id="KW-0614">Plasmid</keyword>
<keyword evidence="3" id="KW-0804">Transcription</keyword>
<evidence type="ECO:0000256" key="1">
    <source>
        <dbReference type="ARBA" id="ARBA00023015"/>
    </source>
</evidence>
<dbReference type="Proteomes" id="UP000184277">
    <property type="component" value="Unassembled WGS sequence"/>
</dbReference>
<evidence type="ECO:0000256" key="2">
    <source>
        <dbReference type="ARBA" id="ARBA00023125"/>
    </source>
</evidence>
<proteinExistence type="predicted"/>
<reference evidence="13 26" key="10">
    <citation type="submission" date="2020-06" db="EMBL/GenBank/DDBJ databases">
        <title>Genomic analysis of Escherichia coli Ec98 resistant to antibiotic.</title>
        <authorList>
            <person name="Campos L."/>
        </authorList>
    </citation>
    <scope>NUCLEOTIDE SEQUENCE [LARGE SCALE GENOMIC DNA]</scope>
    <source>
        <strain evidence="13 26">UFU_EC98</strain>
    </source>
</reference>
<protein>
    <submittedName>
        <fullName evidence="5 12">Transcriptional regulator</fullName>
    </submittedName>
    <submittedName>
        <fullName evidence="13">Substrate-binding domain-containing protein</fullName>
    </submittedName>
</protein>
<evidence type="ECO:0000313" key="15">
    <source>
        <dbReference type="EMBL" id="MDK2695199.1"/>
    </source>
</evidence>
<sequence>MSLKAIAAELGISVTTVSRALGGFSDVSASTRARVEAEARRRGYRPNTLARRLKTGKTDAVGLVFPEHAVLFSSSVFVDMVSCISRELARHDIDLLLIADDERADSHSYMRLVESRRVDALIVAHTMDNDPRLTHLQEAGIPFLALGQVPSGLPCAWFDFDNHAGTWQATQHLIALGHQRIALLSEDNSRAYVTARRQGWRDALSEHGLPETWLRRVSPTRRSGFQAVTELMSLPLPPTAIITDSDLIGDGAAMSLQLSGHLSGEDAVSLVVYDGLPQDSIIEQDVAAVLQSTRHRVGRQIADMIRQLVTNVSPEMLQVLWQPEFHPGKTTLAPSA</sequence>
<name>A0A0D8W8T8_ECOLX</name>
<evidence type="ECO:0000313" key="14">
    <source>
        <dbReference type="EMBL" id="MCV5624165.1"/>
    </source>
</evidence>
<dbReference type="InterPro" id="IPR000843">
    <property type="entry name" value="HTH_LacI"/>
</dbReference>
<dbReference type="Proteomes" id="UP001208624">
    <property type="component" value="Unassembled WGS sequence"/>
</dbReference>
<dbReference type="GO" id="GO:0000976">
    <property type="term" value="F:transcription cis-regulatory region binding"/>
    <property type="evidence" value="ECO:0007669"/>
    <property type="project" value="TreeGrafter"/>
</dbReference>
<dbReference type="EMBL" id="MOKI01000143">
    <property type="protein sequence ID" value="OJR43009.1"/>
    <property type="molecule type" value="Genomic_DNA"/>
</dbReference>
<dbReference type="EMBL" id="AASEBA010000089">
    <property type="protein sequence ID" value="EFC9752417.1"/>
    <property type="molecule type" value="Genomic_DNA"/>
</dbReference>
<dbReference type="SUPFAM" id="SSF53822">
    <property type="entry name" value="Periplasmic binding protein-like I"/>
    <property type="match status" value="1"/>
</dbReference>
<dbReference type="EMBL" id="CP024092">
    <property type="protein sequence ID" value="ATP23324.1"/>
    <property type="molecule type" value="Genomic_DNA"/>
</dbReference>
<evidence type="ECO:0000313" key="32">
    <source>
        <dbReference type="Proteomes" id="UP000532204"/>
    </source>
</evidence>
<dbReference type="Proteomes" id="UP000534496">
    <property type="component" value="Unassembled WGS sequence"/>
</dbReference>
<dbReference type="CDD" id="cd01392">
    <property type="entry name" value="HTH_LacI"/>
    <property type="match status" value="1"/>
</dbReference>
<evidence type="ECO:0000313" key="20">
    <source>
        <dbReference type="EMBL" id="PKD90478.1"/>
    </source>
</evidence>
<keyword evidence="2 12" id="KW-0238">DNA-binding</keyword>
<dbReference type="Proteomes" id="UP000188855">
    <property type="component" value="Unassembled WGS sequence"/>
</dbReference>
<dbReference type="EMBL" id="MPAF01000083">
    <property type="protein sequence ID" value="OOK24147.1"/>
    <property type="molecule type" value="Genomic_DNA"/>
</dbReference>
<reference evidence="11" key="6">
    <citation type="submission" date="2018-08" db="EMBL/GenBank/DDBJ databases">
        <authorList>
            <consortium name="GenomeTrakr network: Whole genome sequencing for foodborne pathogen traceback"/>
        </authorList>
    </citation>
    <scope>NUCLEOTIDE SEQUENCE</scope>
    <source>
        <strain evidence="11">NC_STEC178</strain>
    </source>
</reference>
<dbReference type="GeneID" id="75173225"/>
<reference evidence="19 25" key="2">
    <citation type="submission" date="2016-10" db="EMBL/GenBank/DDBJ databases">
        <title>Whole genome sequences of antibiotic resistant commensal Escherichia coli from healthy Australian adults.</title>
        <authorList>
            <person name="Moran R.A."/>
            <person name="Anantham S."/>
            <person name="Nigro S.J."/>
            <person name="Holt K.E."/>
            <person name="Hall R.M."/>
        </authorList>
    </citation>
    <scope>NUCLEOTIDE SEQUENCE [LARGE SCALE GENOMIC DNA]</scope>
    <source>
        <strain evidence="19 25">2.3-R4</strain>
    </source>
</reference>
<evidence type="ECO:0000313" key="30">
    <source>
        <dbReference type="Proteomes" id="UP000272336"/>
    </source>
</evidence>
<dbReference type="InterPro" id="IPR001761">
    <property type="entry name" value="Peripla_BP/Lac1_sug-bd_dom"/>
</dbReference>
<dbReference type="SUPFAM" id="SSF47413">
    <property type="entry name" value="lambda repressor-like DNA-binding domains"/>
    <property type="match status" value="1"/>
</dbReference>
<evidence type="ECO:0000313" key="23">
    <source>
        <dbReference type="Proteomes" id="UP000184077"/>
    </source>
</evidence>
<dbReference type="Proteomes" id="UP000630371">
    <property type="component" value="Unassembled WGS sequence"/>
</dbReference>
<evidence type="ECO:0000313" key="29">
    <source>
        <dbReference type="Proteomes" id="UP000271008"/>
    </source>
</evidence>
<dbReference type="EMBL" id="MOHC01000019">
    <property type="protein sequence ID" value="OJN37671.1"/>
    <property type="molecule type" value="Genomic_DNA"/>
</dbReference>
<evidence type="ECO:0000313" key="17">
    <source>
        <dbReference type="EMBL" id="OJN37671.1"/>
    </source>
</evidence>
<evidence type="ECO:0000313" key="13">
    <source>
        <dbReference type="EMBL" id="MBZ4695768.1"/>
    </source>
</evidence>
<dbReference type="Proteomes" id="UP000271008">
    <property type="component" value="Unassembled WGS sequence"/>
</dbReference>
<evidence type="ECO:0000313" key="12">
    <source>
        <dbReference type="EMBL" id="MBA1884861.1"/>
    </source>
</evidence>
<evidence type="ECO:0000313" key="10">
    <source>
        <dbReference type="EMBL" id="EFH3676748.1"/>
    </source>
</evidence>
<evidence type="ECO:0000313" key="33">
    <source>
        <dbReference type="Proteomes" id="UP000534496"/>
    </source>
</evidence>
<reference evidence="6 28" key="5">
    <citation type="submission" date="2018-08" db="EMBL/GenBank/DDBJ databases">
        <title>Complete genome sequencing and genomic characterization of five Escherichia coli strains co-producing MCR-1 and ESBLs from different origins in China.</title>
        <authorList>
            <person name="Bai L."/>
        </authorList>
    </citation>
    <scope>NUCLEOTIDE SEQUENCE [LARGE SCALE GENOMIC DNA]</scope>
    <source>
        <strain evidence="6">Cq9</strain>
        <strain evidence="28">cq9</strain>
    </source>
</reference>
<evidence type="ECO:0000313" key="11">
    <source>
        <dbReference type="EMBL" id="EGD0647950.1"/>
    </source>
</evidence>
<dbReference type="EMBL" id="CP031546">
    <property type="protein sequence ID" value="AXO08427.1"/>
    <property type="molecule type" value="Genomic_DNA"/>
</dbReference>
<reference evidence="5 26" key="3">
    <citation type="submission" date="2017-10" db="EMBL/GenBank/DDBJ databases">
        <title>Genome and in vitro analysis of Escherichia coli resistant to antibiotic.</title>
        <authorList>
            <person name="Pereira U.P."/>
            <person name="Facimoto C.T."/>
            <person name="Campos P.A."/>
            <person name="Araujo B.F."/>
            <person name="Royer S."/>
            <person name="Goncalves I.R."/>
            <person name="Ferreira M.L."/>
            <person name="Gontijo P."/>
            <person name="Ribas R.M."/>
        </authorList>
    </citation>
    <scope>NUCLEOTIDE SEQUENCE [LARGE SCALE GENOMIC DNA]</scope>
    <source>
        <strain evidence="5 26">UFU_EC98</strain>
    </source>
</reference>
<evidence type="ECO:0000313" key="7">
    <source>
        <dbReference type="EMBL" id="CAK1208351.1"/>
    </source>
</evidence>
<dbReference type="Proteomes" id="UP000532204">
    <property type="component" value="Unassembled WGS sequence"/>
</dbReference>
<dbReference type="EMBL" id="AASVQO010000049">
    <property type="protein sequence ID" value="EFH3676748.1"/>
    <property type="molecule type" value="Genomic_DNA"/>
</dbReference>
<dbReference type="Proteomes" id="UP000256244">
    <property type="component" value="Chromosome"/>
</dbReference>
<reference evidence="15" key="12">
    <citation type="submission" date="2023-05" db="EMBL/GenBank/DDBJ databases">
        <title>Efficient inhibition of multidrug-resistant Escherichia coli by a new antibiotic combination.</title>
        <authorList>
            <person name="Lin T."/>
        </authorList>
    </citation>
    <scope>NUCLEOTIDE SEQUENCE</scope>
    <source>
        <strain evidence="15">YmmD45</strain>
    </source>
</reference>
<dbReference type="EMBL" id="RNLZ01000097">
    <property type="protein sequence ID" value="MGE16971.1"/>
    <property type="molecule type" value="Genomic_DNA"/>
</dbReference>
<evidence type="ECO:0000313" key="9">
    <source>
        <dbReference type="EMBL" id="EFC9752417.1"/>
    </source>
</evidence>
<evidence type="ECO:0000313" key="6">
    <source>
        <dbReference type="EMBL" id="AXO08427.1"/>
    </source>
</evidence>
<dbReference type="CDD" id="cd20010">
    <property type="entry name" value="PBP1_AglR-like"/>
    <property type="match status" value="1"/>
</dbReference>
<dbReference type="Gene3D" id="3.40.50.2300">
    <property type="match status" value="2"/>
</dbReference>
<dbReference type="EMBL" id="PITP01000006">
    <property type="protein sequence ID" value="PKD90478.1"/>
    <property type="molecule type" value="Genomic_DNA"/>
</dbReference>
<evidence type="ECO:0000313" key="22">
    <source>
        <dbReference type="EMBL" id="RRD73721.1"/>
    </source>
</evidence>
<dbReference type="EMBL" id="CAUZHL010000002">
    <property type="protein sequence ID" value="CAK1208351.1"/>
    <property type="molecule type" value="Genomic_DNA"/>
</dbReference>
<dbReference type="Proteomes" id="UP000663166">
    <property type="component" value="Chromosome"/>
</dbReference>
<evidence type="ECO:0000313" key="31">
    <source>
        <dbReference type="Proteomes" id="UP000523197"/>
    </source>
</evidence>
<dbReference type="Gene3D" id="1.10.260.40">
    <property type="entry name" value="lambda repressor-like DNA-binding domains"/>
    <property type="match status" value="1"/>
</dbReference>
<dbReference type="Proteomes" id="UP001223829">
    <property type="component" value="Unassembled WGS sequence"/>
</dbReference>
<reference evidence="23 24" key="1">
    <citation type="submission" date="2016-10" db="EMBL/GenBank/DDBJ databases">
        <title>Comprehensive resistome analysis reveals the prevalence of NDM and MCR-1 in Chinese poultry production.</title>
        <authorList>
            <person name="Wang Y."/>
            <person name="Zhang R."/>
            <person name="Li J."/>
            <person name="Wu Z."/>
            <person name="Wenjuan Y."/>
            <person name="Schwarz S."/>
            <person name="Tyrrell J."/>
            <person name="Zheng Y."/>
            <person name="Wang S."/>
            <person name="Shen Z."/>
            <person name="Liu Z."/>
            <person name="Lei L."/>
            <person name="Li M."/>
            <person name="Zhang Q."/>
            <person name="Wu C."/>
            <person name="Zhang Q."/>
            <person name="Wu Y."/>
            <person name="Walsh T."/>
            <person name="Shen J."/>
        </authorList>
    </citation>
    <scope>NUCLEOTIDE SEQUENCE [LARGE SCALE GENOMIC DNA]</scope>
    <source>
        <strain evidence="18 24">570</strain>
        <strain evidence="17 23">574</strain>
    </source>
</reference>
<reference evidence="14" key="13">
    <citation type="submission" date="2023-06" db="EMBL/GenBank/DDBJ databases">
        <title>Deciphering the underlying mechanisms mediating the transmission of blaNDM gene from human to animals in China.</title>
        <authorList>
            <person name="Chen K."/>
            <person name="Chen S."/>
        </authorList>
    </citation>
    <scope>NUCLEOTIDE SEQUENCE</scope>
    <source>
        <strain evidence="14">1199</strain>
    </source>
</reference>
<keyword evidence="1" id="KW-0805">Transcription regulation</keyword>
<dbReference type="Pfam" id="PF00356">
    <property type="entry name" value="LacI"/>
    <property type="match status" value="1"/>
</dbReference>
<dbReference type="Proteomes" id="UP000523197">
    <property type="component" value="Unassembled WGS sequence"/>
</dbReference>
<dbReference type="Proteomes" id="UP000233549">
    <property type="component" value="Unassembled WGS sequence"/>
</dbReference>
<dbReference type="EMBL" id="JASMQD010000001">
    <property type="protein sequence ID" value="MDK2695199.1"/>
    <property type="molecule type" value="Genomic_DNA"/>
</dbReference>
<evidence type="ECO:0000313" key="5">
    <source>
        <dbReference type="EMBL" id="ATP23324.1"/>
    </source>
</evidence>
<dbReference type="Proteomes" id="UP000272336">
    <property type="component" value="Unassembled WGS sequence"/>
</dbReference>
<dbReference type="Proteomes" id="UP000225264">
    <property type="component" value="Unassembled WGS sequence"/>
</dbReference>
<dbReference type="RefSeq" id="WP_000053329.1">
    <property type="nucleotide sequence ID" value="NZ_AP021890.1"/>
</dbReference>
<dbReference type="GO" id="GO:0003700">
    <property type="term" value="F:DNA-binding transcription factor activity"/>
    <property type="evidence" value="ECO:0007669"/>
    <property type="project" value="TreeGrafter"/>
</dbReference>
<dbReference type="SMART" id="SM00354">
    <property type="entry name" value="HTH_LACI"/>
    <property type="match status" value="1"/>
</dbReference>
<dbReference type="Pfam" id="PF00532">
    <property type="entry name" value="Peripla_BP_1"/>
    <property type="match status" value="1"/>
</dbReference>
<evidence type="ECO:0000313" key="25">
    <source>
        <dbReference type="Proteomes" id="UP000188855"/>
    </source>
</evidence>
<accession>A0A0D8W8T8</accession>
<evidence type="ECO:0000259" key="4">
    <source>
        <dbReference type="PROSITE" id="PS50932"/>
    </source>
</evidence>
<dbReference type="EMBL" id="CP070393">
    <property type="protein sequence ID" value="QRZ99285.1"/>
    <property type="molecule type" value="Genomic_DNA"/>
</dbReference>
<dbReference type="EMBL" id="RQTU01000022">
    <property type="protein sequence ID" value="RRD73721.1"/>
    <property type="molecule type" value="Genomic_DNA"/>
</dbReference>
<evidence type="ECO:0000313" key="26">
    <source>
        <dbReference type="Proteomes" id="UP000225264"/>
    </source>
</evidence>
<dbReference type="PANTHER" id="PTHR30146">
    <property type="entry name" value="LACI-RELATED TRANSCRIPTIONAL REPRESSOR"/>
    <property type="match status" value="1"/>
</dbReference>
<reference evidence="9 32" key="8">
    <citation type="submission" date="2019-05" db="EMBL/GenBank/DDBJ databases">
        <authorList>
            <consortium name="NARMS: The National Antimicrobial Resistance Monitoring System"/>
        </authorList>
    </citation>
    <scope>NUCLEOTIDE SEQUENCE [LARGE SCALE GENOMIC DNA]</scope>
    <source>
        <strain evidence="16 30">CVM N17EC0060</strain>
        <strain evidence="9 32">CVM N18EC122</strain>
        <strain evidence="10 33">CVM N19EC0189</strain>
    </source>
</reference>
<gene>
    <name evidence="11" type="ORF">B6R31_001603</name>
    <name evidence="17" type="ORF">BK300_12105</name>
    <name evidence="18" type="ORF">BK383_28380</name>
    <name evidence="19" type="ORF">BMT91_24545</name>
    <name evidence="5" type="ORF">CQ842_06775</name>
    <name evidence="13" type="ORF">CQ842_22470</name>
    <name evidence="20" type="ORF">CWS33_07660</name>
    <name evidence="16" type="ORF">D9D43_26080</name>
    <name evidence="6" type="ORF">DS732_19845</name>
    <name evidence="9" type="ORF">E6D34_24895</name>
    <name evidence="22" type="ORF">EIA08_19090</name>
    <name evidence="10" type="ORF">F9461_26870</name>
    <name evidence="7" type="ORF">FGAF848_11650</name>
    <name evidence="8" type="ORF">FGAS84_47260</name>
    <name evidence="12" type="ORF">HLX92_01635</name>
    <name evidence="21" type="ORF">JNP96_10150</name>
    <name evidence="14" type="ORF">OFN31_20730</name>
    <name evidence="15" type="ORF">QO046_12525</name>
</gene>
<feature type="domain" description="HTH lacI-type" evidence="4">
    <location>
        <begin position="1"/>
        <end position="55"/>
    </location>
</feature>
<evidence type="ECO:0000313" key="21">
    <source>
        <dbReference type="EMBL" id="QRZ99285.1"/>
    </source>
</evidence>
<evidence type="ECO:0000313" key="24">
    <source>
        <dbReference type="Proteomes" id="UP000184277"/>
    </source>
</evidence>
<dbReference type="EMBL" id="OY757127">
    <property type="protein sequence ID" value="CAK1259449.1"/>
    <property type="molecule type" value="Genomic_DNA"/>
</dbReference>
<dbReference type="EMBL" id="AAVQAW010000005">
    <property type="protein sequence ID" value="EGD0647950.1"/>
    <property type="molecule type" value="Genomic_DNA"/>
</dbReference>
<dbReference type="InterPro" id="IPR010982">
    <property type="entry name" value="Lambda_DNA-bd_dom_sf"/>
</dbReference>
<dbReference type="PANTHER" id="PTHR30146:SF109">
    <property type="entry name" value="HTH-TYPE TRANSCRIPTIONAL REGULATOR GALS"/>
    <property type="match status" value="1"/>
</dbReference>
<reference evidence="21" key="11">
    <citation type="submission" date="2021-02" db="EMBL/GenBank/DDBJ databases">
        <title>Co-localization of colistin and carbapenem -resistance genes on a novel transferable IncHI2 plasmid in Escherichia coli from chicken-origin.</title>
        <authorList>
            <person name="Hoffmann M."/>
            <person name="Balkey M."/>
            <person name="Ronco T."/>
            <person name="Hendriksen R.S."/>
        </authorList>
    </citation>
    <scope>NUCLEOTIDE SEQUENCE</scope>
    <source>
        <strain evidence="21">CFSAN083829</strain>
    </source>
</reference>
<dbReference type="Proteomes" id="UP001295884">
    <property type="component" value="Plasmid pS84-1"/>
</dbReference>
<dbReference type="EMBL" id="JACCJF010000038">
    <property type="protein sequence ID" value="MBZ4695768.1"/>
    <property type="molecule type" value="Genomic_DNA"/>
</dbReference>
<evidence type="ECO:0000313" key="28">
    <source>
        <dbReference type="Proteomes" id="UP000256244"/>
    </source>
</evidence>
<reference evidence="20 27" key="4">
    <citation type="submission" date="2017-12" db="EMBL/GenBank/DDBJ databases">
        <title>Rapid rising of carbapenem-resistant Enterobacteriaceae(CRE) and emergence of colistin resistance genemcr-1 in CRE in the hospital of Henan, China.</title>
        <authorList>
            <person name="Sun Q."/>
            <person name="Zhang R."/>
            <person name="Li Y."/>
            <person name="Shen Y."/>
            <person name="Zhang Y."/>
            <person name="Yang J."/>
            <person name="Shu L."/>
            <person name="Zhou H."/>
            <person name="Wang Y."/>
            <person name="Wang B."/>
            <person name="Shen Z."/>
        </authorList>
    </citation>
    <scope>NUCLEOTIDE SEQUENCE [LARGE SCALE GENOMIC DNA]</scope>
    <source>
        <strain evidence="20 27">3512</strain>
    </source>
</reference>
<reference evidence="22 29" key="7">
    <citation type="submission" date="2018-11" db="EMBL/GenBank/DDBJ databases">
        <title>Enterobacteriaceae from Patient.</title>
        <authorList>
            <person name="Shen C."/>
            <person name="Yang Y."/>
            <person name="Tian G."/>
        </authorList>
    </citation>
    <scope>NUCLEOTIDE SEQUENCE [LARGE SCALE GENOMIC DNA]</scope>
    <source>
        <strain evidence="22 29">GBGD28</strain>
    </source>
</reference>
<dbReference type="Proteomes" id="UP000184077">
    <property type="component" value="Unassembled WGS sequence"/>
</dbReference>
<dbReference type="EMBL" id="JAOVKC010000030">
    <property type="protein sequence ID" value="MCV5624165.1"/>
    <property type="molecule type" value="Genomic_DNA"/>
</dbReference>
<reference evidence="7" key="14">
    <citation type="submission" date="2023-10" db="EMBL/GenBank/DDBJ databases">
        <authorList>
            <person name="Leclercq S."/>
        </authorList>
    </citation>
    <scope>NUCLEOTIDE SEQUENCE</scope>
    <source>
        <strain evidence="7">F848</strain>
        <strain evidence="8">S84</strain>
        <plasmid evidence="8">pS84-1</plasmid>
    </source>
</reference>
<dbReference type="AlphaFoldDB" id="A0A0D8W8T8"/>
<evidence type="ECO:0000313" key="19">
    <source>
        <dbReference type="EMBL" id="OOK24147.1"/>
    </source>
</evidence>
<evidence type="ECO:0000313" key="34">
    <source>
        <dbReference type="Proteomes" id="UP001295884"/>
    </source>
</evidence>
<dbReference type="Proteomes" id="UP001190091">
    <property type="component" value="Unassembled WGS sequence"/>
</dbReference>
<evidence type="ECO:0000313" key="18">
    <source>
        <dbReference type="EMBL" id="OJR43009.1"/>
    </source>
</evidence>
<reference evidence="12 31" key="9">
    <citation type="submission" date="2020-05" db="EMBL/GenBank/DDBJ databases">
        <title>Epidemiological investigations into extended-spectrum beta-lactam resistant Escherichia coli ST457 carried by Australian Silver gulls identified clonal lineages that cause ExPEC disease.</title>
        <authorList>
            <person name="Nesporova K."/>
            <person name="Wyrsch E.R."/>
            <person name="Valcek A."/>
            <person name="Bitar I."/>
            <person name="Chaw K."/>
            <person name="Harris P."/>
            <person name="Hrabak J."/>
            <person name="Djordjevic S.P."/>
            <person name="Dolejska M."/>
        </authorList>
    </citation>
    <scope>NUCLEOTIDE SEQUENCE [LARGE SCALE GENOMIC DNA]</scope>
    <source>
        <strain evidence="12 31">CE1966</strain>
    </source>
</reference>
<dbReference type="InterPro" id="IPR028082">
    <property type="entry name" value="Peripla_BP_I"/>
</dbReference>
<evidence type="ECO:0000313" key="27">
    <source>
        <dbReference type="Proteomes" id="UP000233549"/>
    </source>
</evidence>
<dbReference type="PROSITE" id="PS50932">
    <property type="entry name" value="HTH_LACI_2"/>
    <property type="match status" value="1"/>
</dbReference>
<evidence type="ECO:0000313" key="8">
    <source>
        <dbReference type="EMBL" id="CAK1259449.1"/>
    </source>
</evidence>
<organism evidence="12 31">
    <name type="scientific">Escherichia coli</name>
    <dbReference type="NCBI Taxonomy" id="562"/>
    <lineage>
        <taxon>Bacteria</taxon>
        <taxon>Pseudomonadati</taxon>
        <taxon>Pseudomonadota</taxon>
        <taxon>Gammaproteobacteria</taxon>
        <taxon>Enterobacterales</taxon>
        <taxon>Enterobacteriaceae</taxon>
        <taxon>Escherichia</taxon>
    </lineage>
</organism>
<geneLocation type="plasmid" evidence="8 34">
    <name>pS84-1</name>
</geneLocation>
<dbReference type="EMBL" id="JABFNF010000001">
    <property type="protein sequence ID" value="MBA1884861.1"/>
    <property type="molecule type" value="Genomic_DNA"/>
</dbReference>